<dbReference type="AlphaFoldDB" id="A0A3D9B6U9"/>
<dbReference type="OrthoDB" id="1273664at2"/>
<sequence>MKKHLVLGLMTSAILFSSCSTDNNEPEKKLLLSKVTTIYYDNPSAPETVVETLEYDSQGQLVKMQSKGRSSIFEYNNGKPVKTTYYNDKQVMEYYLNFYYQGDRLTANKAVYTNSGFSRTYSYAYNASGQLTSSTLCQSEDCSDPRVSSFTYSGGNVSVETDVTSGTYGLAFKSEFSYDNKQSPYSNVNKYLRIMMGRAATLSTNNYLIDKSSSRVQNGSWSPGETTTYTIQYNNTGLPVQAIGKGSDGNLSVQYIYEYISQ</sequence>
<reference evidence="1 2" key="1">
    <citation type="submission" date="2018-06" db="EMBL/GenBank/DDBJ databases">
        <title>Novel Chryseobacterium species.</title>
        <authorList>
            <person name="Newman J."/>
            <person name="Hugo C."/>
            <person name="Oosthuizen L."/>
            <person name="Charimba G."/>
        </authorList>
    </citation>
    <scope>NUCLEOTIDE SEQUENCE [LARGE SCALE GENOMIC DNA]</scope>
    <source>
        <strain evidence="1 2">7_F195</strain>
    </source>
</reference>
<proteinExistence type="predicted"/>
<dbReference type="Proteomes" id="UP000256257">
    <property type="component" value="Unassembled WGS sequence"/>
</dbReference>
<accession>A0A3D9B6U9</accession>
<organism evidence="1 2">
    <name type="scientific">Chryseobacterium pennipullorum</name>
    <dbReference type="NCBI Taxonomy" id="2258963"/>
    <lineage>
        <taxon>Bacteria</taxon>
        <taxon>Pseudomonadati</taxon>
        <taxon>Bacteroidota</taxon>
        <taxon>Flavobacteriia</taxon>
        <taxon>Flavobacteriales</taxon>
        <taxon>Weeksellaceae</taxon>
        <taxon>Chryseobacterium group</taxon>
        <taxon>Chryseobacterium</taxon>
    </lineage>
</organism>
<dbReference type="PROSITE" id="PS51257">
    <property type="entry name" value="PROKAR_LIPOPROTEIN"/>
    <property type="match status" value="1"/>
</dbReference>
<protein>
    <recommendedName>
        <fullName evidence="3">YD repeat-containing protein</fullName>
    </recommendedName>
</protein>
<evidence type="ECO:0008006" key="3">
    <source>
        <dbReference type="Google" id="ProtNLM"/>
    </source>
</evidence>
<evidence type="ECO:0000313" key="2">
    <source>
        <dbReference type="Proteomes" id="UP000256257"/>
    </source>
</evidence>
<dbReference type="EMBL" id="QNVV01000002">
    <property type="protein sequence ID" value="REC49380.1"/>
    <property type="molecule type" value="Genomic_DNA"/>
</dbReference>
<dbReference type="Gene3D" id="2.180.10.10">
    <property type="entry name" value="RHS repeat-associated core"/>
    <property type="match status" value="1"/>
</dbReference>
<evidence type="ECO:0000313" key="1">
    <source>
        <dbReference type="EMBL" id="REC49380.1"/>
    </source>
</evidence>
<gene>
    <name evidence="1" type="ORF">DRF67_02550</name>
</gene>
<dbReference type="RefSeq" id="WP_115926357.1">
    <property type="nucleotide sequence ID" value="NZ_QNVV01000002.1"/>
</dbReference>
<keyword evidence="2" id="KW-1185">Reference proteome</keyword>
<comment type="caution">
    <text evidence="1">The sequence shown here is derived from an EMBL/GenBank/DDBJ whole genome shotgun (WGS) entry which is preliminary data.</text>
</comment>
<name>A0A3D9B6U9_9FLAO</name>